<dbReference type="EMBL" id="JBEAFC010000007">
    <property type="protein sequence ID" value="KAL1549209.1"/>
    <property type="molecule type" value="Genomic_DNA"/>
</dbReference>
<gene>
    <name evidence="2" type="ORF">AAHA92_17341</name>
</gene>
<comment type="caution">
    <text evidence="2">The sequence shown here is derived from an EMBL/GenBank/DDBJ whole genome shotgun (WGS) entry which is preliminary data.</text>
</comment>
<name>A0ABD1GZ01_SALDI</name>
<feature type="region of interest" description="Disordered" evidence="1">
    <location>
        <begin position="23"/>
        <end position="68"/>
    </location>
</feature>
<keyword evidence="3" id="KW-1185">Reference proteome</keyword>
<organism evidence="2 3">
    <name type="scientific">Salvia divinorum</name>
    <name type="common">Maria pastora</name>
    <name type="synonym">Diviner's sage</name>
    <dbReference type="NCBI Taxonomy" id="28513"/>
    <lineage>
        <taxon>Eukaryota</taxon>
        <taxon>Viridiplantae</taxon>
        <taxon>Streptophyta</taxon>
        <taxon>Embryophyta</taxon>
        <taxon>Tracheophyta</taxon>
        <taxon>Spermatophyta</taxon>
        <taxon>Magnoliopsida</taxon>
        <taxon>eudicotyledons</taxon>
        <taxon>Gunneridae</taxon>
        <taxon>Pentapetalae</taxon>
        <taxon>asterids</taxon>
        <taxon>lamiids</taxon>
        <taxon>Lamiales</taxon>
        <taxon>Lamiaceae</taxon>
        <taxon>Nepetoideae</taxon>
        <taxon>Mentheae</taxon>
        <taxon>Salviinae</taxon>
        <taxon>Salvia</taxon>
        <taxon>Salvia subgen. Calosphace</taxon>
    </lineage>
</organism>
<dbReference type="AlphaFoldDB" id="A0ABD1GZ01"/>
<evidence type="ECO:0000313" key="2">
    <source>
        <dbReference type="EMBL" id="KAL1549209.1"/>
    </source>
</evidence>
<evidence type="ECO:0000256" key="1">
    <source>
        <dbReference type="SAM" id="MobiDB-lite"/>
    </source>
</evidence>
<reference evidence="2 3" key="1">
    <citation type="submission" date="2024-06" db="EMBL/GenBank/DDBJ databases">
        <title>A chromosome level genome sequence of Diviner's sage (Salvia divinorum).</title>
        <authorList>
            <person name="Ford S.A."/>
            <person name="Ro D.-K."/>
            <person name="Ness R.W."/>
            <person name="Phillips M.A."/>
        </authorList>
    </citation>
    <scope>NUCLEOTIDE SEQUENCE [LARGE SCALE GENOMIC DNA]</scope>
    <source>
        <strain evidence="2">SAF-2024a</strain>
        <tissue evidence="2">Leaf</tissue>
    </source>
</reference>
<sequence length="68" mass="7385">MNPRLAFHASGSLRSLVLVPRNSNEPRTFREQKVDPLANSISRSKAASTPPSAFGTKPQKVAVHNDVC</sequence>
<evidence type="ECO:0000313" key="3">
    <source>
        <dbReference type="Proteomes" id="UP001567538"/>
    </source>
</evidence>
<feature type="compositionally biased region" description="Polar residues" evidence="1">
    <location>
        <begin position="39"/>
        <end position="51"/>
    </location>
</feature>
<proteinExistence type="predicted"/>
<dbReference type="Proteomes" id="UP001567538">
    <property type="component" value="Unassembled WGS sequence"/>
</dbReference>
<protein>
    <submittedName>
        <fullName evidence="2">DNA mismatch repair protein MLH1-like isoform X2</fullName>
    </submittedName>
</protein>
<accession>A0ABD1GZ01</accession>